<dbReference type="EMBL" id="BART01025762">
    <property type="protein sequence ID" value="GAH04198.1"/>
    <property type="molecule type" value="Genomic_DNA"/>
</dbReference>
<evidence type="ECO:0000313" key="3">
    <source>
        <dbReference type="EMBL" id="GAH04198.1"/>
    </source>
</evidence>
<proteinExistence type="predicted"/>
<name>X1E6B4_9ZZZZ</name>
<feature type="domain" description="Acyl-CoA dehydrogenase/oxidase N-terminal" evidence="2">
    <location>
        <begin position="6"/>
        <end position="117"/>
    </location>
</feature>
<dbReference type="InterPro" id="IPR037069">
    <property type="entry name" value="AcylCoA_DH/ox_N_sf"/>
</dbReference>
<dbReference type="PROSITE" id="PS00072">
    <property type="entry name" value="ACYL_COA_DH_1"/>
    <property type="match status" value="1"/>
</dbReference>
<sequence>MDHTMSAEQAALKSRIRKLAQEKIKPLAQKYGETDQVPQEIVEQLAKEGLFRLLFPQEYGGTGISAVNICIVREQLAQVSAIADVTFAMQALGGYPIVFAGSDEQKQEFLPKLAEGKLMTTFALTESQAGSDVAGLQCAAQEKDDYFIINGNKRFISNGFRADIGILF</sequence>
<dbReference type="GO" id="GO:0050660">
    <property type="term" value="F:flavin adenine dinucleotide binding"/>
    <property type="evidence" value="ECO:0007669"/>
    <property type="project" value="InterPro"/>
</dbReference>
<feature type="non-terminal residue" evidence="3">
    <location>
        <position position="168"/>
    </location>
</feature>
<dbReference type="InterPro" id="IPR046373">
    <property type="entry name" value="Acyl-CoA_Oxase/DH_mid-dom_sf"/>
</dbReference>
<dbReference type="PANTHER" id="PTHR43884">
    <property type="entry name" value="ACYL-COA DEHYDROGENASE"/>
    <property type="match status" value="1"/>
</dbReference>
<organism evidence="3">
    <name type="scientific">marine sediment metagenome</name>
    <dbReference type="NCBI Taxonomy" id="412755"/>
    <lineage>
        <taxon>unclassified sequences</taxon>
        <taxon>metagenomes</taxon>
        <taxon>ecological metagenomes</taxon>
    </lineage>
</organism>
<dbReference type="Gene3D" id="1.10.540.10">
    <property type="entry name" value="Acyl-CoA dehydrogenase/oxidase, N-terminal domain"/>
    <property type="match status" value="1"/>
</dbReference>
<reference evidence="3" key="1">
    <citation type="journal article" date="2014" name="Front. Microbiol.">
        <title>High frequency of phylogenetically diverse reductive dehalogenase-homologous genes in deep subseafloor sedimentary metagenomes.</title>
        <authorList>
            <person name="Kawai M."/>
            <person name="Futagami T."/>
            <person name="Toyoda A."/>
            <person name="Takaki Y."/>
            <person name="Nishi S."/>
            <person name="Hori S."/>
            <person name="Arai W."/>
            <person name="Tsubouchi T."/>
            <person name="Morono Y."/>
            <person name="Uchiyama I."/>
            <person name="Ito T."/>
            <person name="Fujiyama A."/>
            <person name="Inagaki F."/>
            <person name="Takami H."/>
        </authorList>
    </citation>
    <scope>NUCLEOTIDE SEQUENCE</scope>
    <source>
        <strain evidence="3">Expedition CK06-06</strain>
    </source>
</reference>
<dbReference type="Pfam" id="PF02771">
    <property type="entry name" value="Acyl-CoA_dh_N"/>
    <property type="match status" value="1"/>
</dbReference>
<comment type="caution">
    <text evidence="3">The sequence shown here is derived from an EMBL/GenBank/DDBJ whole genome shotgun (WGS) entry which is preliminary data.</text>
</comment>
<feature type="domain" description="Acyl-CoA oxidase/dehydrogenase middle" evidence="1">
    <location>
        <begin position="121"/>
        <end position="167"/>
    </location>
</feature>
<dbReference type="InterPro" id="IPR013786">
    <property type="entry name" value="AcylCoA_DH/ox_N"/>
</dbReference>
<dbReference type="Pfam" id="PF02770">
    <property type="entry name" value="Acyl-CoA_dh_M"/>
    <property type="match status" value="1"/>
</dbReference>
<evidence type="ECO:0008006" key="4">
    <source>
        <dbReference type="Google" id="ProtNLM"/>
    </source>
</evidence>
<dbReference type="InterPro" id="IPR006089">
    <property type="entry name" value="Acyl-CoA_DH_CS"/>
</dbReference>
<evidence type="ECO:0000259" key="2">
    <source>
        <dbReference type="Pfam" id="PF02771"/>
    </source>
</evidence>
<protein>
    <recommendedName>
        <fullName evidence="4">Acyl-CoA dehydrogenase/oxidase N-terminal domain-containing protein</fullName>
    </recommendedName>
</protein>
<accession>X1E6B4</accession>
<dbReference type="InterPro" id="IPR006091">
    <property type="entry name" value="Acyl-CoA_Oxase/DH_mid-dom"/>
</dbReference>
<dbReference type="SUPFAM" id="SSF56645">
    <property type="entry name" value="Acyl-CoA dehydrogenase NM domain-like"/>
    <property type="match status" value="1"/>
</dbReference>
<evidence type="ECO:0000259" key="1">
    <source>
        <dbReference type="Pfam" id="PF02770"/>
    </source>
</evidence>
<dbReference type="GO" id="GO:0003995">
    <property type="term" value="F:acyl-CoA dehydrogenase activity"/>
    <property type="evidence" value="ECO:0007669"/>
    <property type="project" value="InterPro"/>
</dbReference>
<gene>
    <name evidence="3" type="ORF">S01H4_46150</name>
</gene>
<dbReference type="InterPro" id="IPR009100">
    <property type="entry name" value="AcylCoA_DH/oxidase_NM_dom_sf"/>
</dbReference>
<dbReference type="PANTHER" id="PTHR43884:SF22">
    <property type="entry name" value="BLR3437 PROTEIN"/>
    <property type="match status" value="1"/>
</dbReference>
<dbReference type="Gene3D" id="2.40.110.10">
    <property type="entry name" value="Butyryl-CoA Dehydrogenase, subunit A, domain 2"/>
    <property type="match status" value="1"/>
</dbReference>
<dbReference type="AlphaFoldDB" id="X1E6B4"/>